<dbReference type="NCBIfam" id="TIGR00756">
    <property type="entry name" value="PPR"/>
    <property type="match status" value="7"/>
</dbReference>
<dbReference type="PROSITE" id="PS51375">
    <property type="entry name" value="PPR"/>
    <property type="match status" value="7"/>
</dbReference>
<keyword evidence="2" id="KW-0677">Repeat</keyword>
<dbReference type="EMBL" id="JBANAX010000688">
    <property type="protein sequence ID" value="KAL1197567.1"/>
    <property type="molecule type" value="Genomic_DNA"/>
</dbReference>
<feature type="repeat" description="PPR" evidence="3">
    <location>
        <begin position="413"/>
        <end position="447"/>
    </location>
</feature>
<feature type="repeat" description="PPR" evidence="3">
    <location>
        <begin position="378"/>
        <end position="412"/>
    </location>
</feature>
<feature type="repeat" description="PPR" evidence="3">
    <location>
        <begin position="308"/>
        <end position="342"/>
    </location>
</feature>
<evidence type="ECO:0000256" key="2">
    <source>
        <dbReference type="ARBA" id="ARBA00022737"/>
    </source>
</evidence>
<proteinExistence type="inferred from homology"/>
<evidence type="ECO:0000313" key="6">
    <source>
        <dbReference type="Proteomes" id="UP001558713"/>
    </source>
</evidence>
<dbReference type="Pfam" id="PF01535">
    <property type="entry name" value="PPR"/>
    <property type="match status" value="2"/>
</dbReference>
<dbReference type="PANTHER" id="PTHR47936:SF1">
    <property type="entry name" value="PENTATRICOPEPTIDE REPEAT-CONTAINING PROTEIN GUN1, CHLOROPLASTIC"/>
    <property type="match status" value="1"/>
</dbReference>
<dbReference type="Proteomes" id="UP001558713">
    <property type="component" value="Unassembled WGS sequence"/>
</dbReference>
<evidence type="ECO:0000256" key="3">
    <source>
        <dbReference type="PROSITE-ProRule" id="PRU00708"/>
    </source>
</evidence>
<dbReference type="Gene3D" id="1.25.40.10">
    <property type="entry name" value="Tetratricopeptide repeat domain"/>
    <property type="match status" value="4"/>
</dbReference>
<reference evidence="5 6" key="1">
    <citation type="submission" date="2024-04" db="EMBL/GenBank/DDBJ databases">
        <title>Genome assembly C_amara_ONT_v2.</title>
        <authorList>
            <person name="Yant L."/>
            <person name="Moore C."/>
            <person name="Slenker M."/>
        </authorList>
    </citation>
    <scope>NUCLEOTIDE SEQUENCE [LARGE SCALE GENOMIC DNA]</scope>
    <source>
        <tissue evidence="5">Leaf</tissue>
    </source>
</reference>
<dbReference type="PANTHER" id="PTHR47936">
    <property type="entry name" value="PPR_LONG DOMAIN-CONTAINING PROTEIN"/>
    <property type="match status" value="1"/>
</dbReference>
<dbReference type="InterPro" id="IPR033443">
    <property type="entry name" value="PROP1-like_PPR_dom"/>
</dbReference>
<dbReference type="InterPro" id="IPR011990">
    <property type="entry name" value="TPR-like_helical_dom_sf"/>
</dbReference>
<comment type="caution">
    <text evidence="5">The sequence shown here is derived from an EMBL/GenBank/DDBJ whole genome shotgun (WGS) entry which is preliminary data.</text>
</comment>
<comment type="similarity">
    <text evidence="1">Belongs to the PPR family. P subfamily.</text>
</comment>
<accession>A0ABD0ZSH2</accession>
<feature type="domain" description="PROP1-like PPR" evidence="4">
    <location>
        <begin position="347"/>
        <end position="525"/>
    </location>
</feature>
<evidence type="ECO:0000259" key="4">
    <source>
        <dbReference type="Pfam" id="PF17177"/>
    </source>
</evidence>
<feature type="repeat" description="PPR" evidence="3">
    <location>
        <begin position="166"/>
        <end position="196"/>
    </location>
</feature>
<dbReference type="Pfam" id="PF13041">
    <property type="entry name" value="PPR_2"/>
    <property type="match status" value="1"/>
</dbReference>
<feature type="repeat" description="PPR" evidence="3">
    <location>
        <begin position="343"/>
        <end position="377"/>
    </location>
</feature>
<dbReference type="Pfam" id="PF17177">
    <property type="entry name" value="PPR_long"/>
    <property type="match status" value="1"/>
</dbReference>
<dbReference type="InterPro" id="IPR002885">
    <property type="entry name" value="PPR_rpt"/>
</dbReference>
<feature type="repeat" description="PPR" evidence="3">
    <location>
        <begin position="273"/>
        <end position="307"/>
    </location>
</feature>
<evidence type="ECO:0000256" key="1">
    <source>
        <dbReference type="ARBA" id="ARBA00007626"/>
    </source>
</evidence>
<protein>
    <submittedName>
        <fullName evidence="5">Pentatricopeptide repeat-containing protein</fullName>
    </submittedName>
</protein>
<evidence type="ECO:0000313" key="5">
    <source>
        <dbReference type="EMBL" id="KAL1197567.1"/>
    </source>
</evidence>
<feature type="repeat" description="PPR" evidence="3">
    <location>
        <begin position="483"/>
        <end position="517"/>
    </location>
</feature>
<organism evidence="5 6">
    <name type="scientific">Cardamine amara subsp. amara</name>
    <dbReference type="NCBI Taxonomy" id="228776"/>
    <lineage>
        <taxon>Eukaryota</taxon>
        <taxon>Viridiplantae</taxon>
        <taxon>Streptophyta</taxon>
        <taxon>Embryophyta</taxon>
        <taxon>Tracheophyta</taxon>
        <taxon>Spermatophyta</taxon>
        <taxon>Magnoliopsida</taxon>
        <taxon>eudicotyledons</taxon>
        <taxon>Gunneridae</taxon>
        <taxon>Pentapetalae</taxon>
        <taxon>rosids</taxon>
        <taxon>malvids</taxon>
        <taxon>Brassicales</taxon>
        <taxon>Brassicaceae</taxon>
        <taxon>Cardamineae</taxon>
        <taxon>Cardamine</taxon>
    </lineage>
</organism>
<keyword evidence="6" id="KW-1185">Reference proteome</keyword>
<gene>
    <name evidence="5" type="ORF">V5N11_012143</name>
</gene>
<name>A0ABD0ZSH2_CARAN</name>
<dbReference type="AlphaFoldDB" id="A0ABD0ZSH2"/>
<sequence length="559" mass="63218">MLAKLRISKLVSYTLPRRIFERRFLVTNNAFSKAEESTVVTGESPELPSWVKDFLSNKPSSSSVSNDDEDFVIPSLASWVESQKFNSKQVSEGNVVKKPMEDIDKVCEFLNKKDASYGNVFNELSKCDVVVTESLVLQVLRRFSNGWNQAYGFFIWAKSQTGYKHSAQSYNAMVDVLGKCRIFDLMWEVINEMKRSEESGLVTLDTMSKVMRRLAKSGKYSEAVDAFLGMEMSYGVKTDTNAMNSLMDALVKENSIEHAHEVFLKLFDTIKPDARTFNILIHGFCKARKFDDASTMMDLMKVTEFTPDVVTYTSFVEAYCKEGDFRRVNEILEEMRENGSNPNVVTYTIVMHSLGKSKQVAEALGVYEKMKEDGCVPDAKFYSSLIHILSKTGRFNDAVEIFEDMTNQGVARDVLVYNTMISAALHHSRDEMALRLLKTMEEEACSPNVETYAPLLKMCCHKKKMKLLGILLHHMVKNDVSIDVATYILLIRGLCNSGKVEEACLFFEEAVRKGMVPRDSTCKMLVEELEKKGMAEAKLKIHSLVQSKTQDSHSPLSVA</sequence>